<dbReference type="AlphaFoldDB" id="A0A9W9UWE6"/>
<gene>
    <name evidence="12" type="ORF">N7541_004439</name>
</gene>
<dbReference type="GO" id="GO:0020037">
    <property type="term" value="F:heme binding"/>
    <property type="evidence" value="ECO:0007669"/>
    <property type="project" value="InterPro"/>
</dbReference>
<dbReference type="EMBL" id="JAPZBR010000003">
    <property type="protein sequence ID" value="KAJ5357281.1"/>
    <property type="molecule type" value="Genomic_DNA"/>
</dbReference>
<dbReference type="InterPro" id="IPR036396">
    <property type="entry name" value="Cyt_P450_sf"/>
</dbReference>
<keyword evidence="13" id="KW-1185">Reference proteome</keyword>
<evidence type="ECO:0000256" key="4">
    <source>
        <dbReference type="ARBA" id="ARBA00022617"/>
    </source>
</evidence>
<organism evidence="12 13">
    <name type="scientific">Penicillium brevicompactum</name>
    <dbReference type="NCBI Taxonomy" id="5074"/>
    <lineage>
        <taxon>Eukaryota</taxon>
        <taxon>Fungi</taxon>
        <taxon>Dikarya</taxon>
        <taxon>Ascomycota</taxon>
        <taxon>Pezizomycotina</taxon>
        <taxon>Eurotiomycetes</taxon>
        <taxon>Eurotiomycetidae</taxon>
        <taxon>Eurotiales</taxon>
        <taxon>Aspergillaceae</taxon>
        <taxon>Penicillium</taxon>
    </lineage>
</organism>
<evidence type="ECO:0000256" key="7">
    <source>
        <dbReference type="ARBA" id="ARBA00022989"/>
    </source>
</evidence>
<comment type="similarity">
    <text evidence="3">Belongs to the cytochrome P450 family.</text>
</comment>
<keyword evidence="6" id="KW-0479">Metal-binding</keyword>
<dbReference type="InterPro" id="IPR001128">
    <property type="entry name" value="Cyt_P450"/>
</dbReference>
<keyword evidence="10" id="KW-0503">Monooxygenase</keyword>
<proteinExistence type="inferred from homology"/>
<keyword evidence="9" id="KW-0408">Iron</keyword>
<dbReference type="PANTHER" id="PTHR24305:SF112">
    <property type="entry name" value="L-ORNITHINE-N5-MONOOXYGENASE (EUROFUNG)"/>
    <property type="match status" value="1"/>
</dbReference>
<dbReference type="GO" id="GO:0016705">
    <property type="term" value="F:oxidoreductase activity, acting on paired donors, with incorporation or reduction of molecular oxygen"/>
    <property type="evidence" value="ECO:0007669"/>
    <property type="project" value="InterPro"/>
</dbReference>
<evidence type="ECO:0000256" key="1">
    <source>
        <dbReference type="ARBA" id="ARBA00001971"/>
    </source>
</evidence>
<dbReference type="GO" id="GO:0043386">
    <property type="term" value="P:mycotoxin biosynthetic process"/>
    <property type="evidence" value="ECO:0007669"/>
    <property type="project" value="UniProtKB-ARBA"/>
</dbReference>
<keyword evidence="8" id="KW-0560">Oxidoreductase</keyword>
<dbReference type="Gene3D" id="1.10.630.10">
    <property type="entry name" value="Cytochrome P450"/>
    <property type="match status" value="1"/>
</dbReference>
<protein>
    <submittedName>
        <fullName evidence="12">L-ornithine-N5-monooxygenase</fullName>
    </submittedName>
</protein>
<evidence type="ECO:0000256" key="9">
    <source>
        <dbReference type="ARBA" id="ARBA00023004"/>
    </source>
</evidence>
<dbReference type="PRINTS" id="PR00385">
    <property type="entry name" value="P450"/>
</dbReference>
<dbReference type="GO" id="GO:0005506">
    <property type="term" value="F:iron ion binding"/>
    <property type="evidence" value="ECO:0007669"/>
    <property type="project" value="InterPro"/>
</dbReference>
<evidence type="ECO:0000256" key="8">
    <source>
        <dbReference type="ARBA" id="ARBA00023002"/>
    </source>
</evidence>
<comment type="subcellular location">
    <subcellularLocation>
        <location evidence="2">Membrane</location>
    </subcellularLocation>
</comment>
<evidence type="ECO:0000313" key="12">
    <source>
        <dbReference type="EMBL" id="KAJ5357281.1"/>
    </source>
</evidence>
<keyword evidence="11" id="KW-0472">Membrane</keyword>
<comment type="cofactor">
    <cofactor evidence="1">
        <name>heme</name>
        <dbReference type="ChEBI" id="CHEBI:30413"/>
    </cofactor>
</comment>
<keyword evidence="4" id="KW-0349">Heme</keyword>
<dbReference type="Proteomes" id="UP001148299">
    <property type="component" value="Unassembled WGS sequence"/>
</dbReference>
<evidence type="ECO:0000256" key="11">
    <source>
        <dbReference type="ARBA" id="ARBA00023136"/>
    </source>
</evidence>
<dbReference type="SUPFAM" id="SSF48264">
    <property type="entry name" value="Cytochrome P450"/>
    <property type="match status" value="1"/>
</dbReference>
<evidence type="ECO:0000256" key="3">
    <source>
        <dbReference type="ARBA" id="ARBA00010617"/>
    </source>
</evidence>
<reference evidence="12" key="2">
    <citation type="journal article" date="2023" name="IMA Fungus">
        <title>Comparative genomic study of the Penicillium genus elucidates a diverse pangenome and 15 lateral gene transfer events.</title>
        <authorList>
            <person name="Petersen C."/>
            <person name="Sorensen T."/>
            <person name="Nielsen M.R."/>
            <person name="Sondergaard T.E."/>
            <person name="Sorensen J.L."/>
            <person name="Fitzpatrick D.A."/>
            <person name="Frisvad J.C."/>
            <person name="Nielsen K.L."/>
        </authorList>
    </citation>
    <scope>NUCLEOTIDE SEQUENCE</scope>
    <source>
        <strain evidence="12">IBT 35675</strain>
    </source>
</reference>
<dbReference type="Pfam" id="PF00067">
    <property type="entry name" value="p450"/>
    <property type="match status" value="2"/>
</dbReference>
<keyword evidence="7" id="KW-1133">Transmembrane helix</keyword>
<sequence length="331" mass="37481">MTYRNKSLHDERRRIWSKAFGDPSIRLYEQRATVYQQKLMAHITGLKGKPVNITRLFHLFTFDVMGDFAFGKSFGLLDTQEFGITQLLRTALIPLGFSFPVWFLRVLVAIPGATKDWWKFMDFCAGRLKTHITSALSLPLAGKQPTKAEWDLLTGDAQLIVIAGSDTTASTLSAMIFELVKSPRHIEILRQEVAPYMQASGEVLNQDITHLEHLNAVINETLRLHPPVPTALQEYYGHMPPRASEFVPERWTTRPEMITENDVFVPFSSGPYGCIGKHLALSIIRTTISKIVTTFDLSLGPGEDGRRFERDAKESFVMSFGDLDICFEERV</sequence>
<evidence type="ECO:0000313" key="13">
    <source>
        <dbReference type="Proteomes" id="UP001148299"/>
    </source>
</evidence>
<dbReference type="InterPro" id="IPR050121">
    <property type="entry name" value="Cytochrome_P450_monoxygenase"/>
</dbReference>
<name>A0A9W9UWE6_PENBR</name>
<accession>A0A9W9UWE6</accession>
<dbReference type="GO" id="GO:0016020">
    <property type="term" value="C:membrane"/>
    <property type="evidence" value="ECO:0007669"/>
    <property type="project" value="UniProtKB-SubCell"/>
</dbReference>
<reference evidence="12" key="1">
    <citation type="submission" date="2022-12" db="EMBL/GenBank/DDBJ databases">
        <authorList>
            <person name="Petersen C."/>
        </authorList>
    </citation>
    <scope>NUCLEOTIDE SEQUENCE</scope>
    <source>
        <strain evidence="12">IBT 35675</strain>
    </source>
</reference>
<evidence type="ECO:0000256" key="10">
    <source>
        <dbReference type="ARBA" id="ARBA00023033"/>
    </source>
</evidence>
<evidence type="ECO:0000256" key="2">
    <source>
        <dbReference type="ARBA" id="ARBA00004370"/>
    </source>
</evidence>
<dbReference type="PANTHER" id="PTHR24305">
    <property type="entry name" value="CYTOCHROME P450"/>
    <property type="match status" value="1"/>
</dbReference>
<comment type="caution">
    <text evidence="12">The sequence shown here is derived from an EMBL/GenBank/DDBJ whole genome shotgun (WGS) entry which is preliminary data.</text>
</comment>
<dbReference type="GO" id="GO:0004497">
    <property type="term" value="F:monooxygenase activity"/>
    <property type="evidence" value="ECO:0007669"/>
    <property type="project" value="UniProtKB-KW"/>
</dbReference>
<keyword evidence="5" id="KW-0812">Transmembrane</keyword>
<evidence type="ECO:0000256" key="6">
    <source>
        <dbReference type="ARBA" id="ARBA00022723"/>
    </source>
</evidence>
<evidence type="ECO:0000256" key="5">
    <source>
        <dbReference type="ARBA" id="ARBA00022692"/>
    </source>
</evidence>